<accession>A0ABT3J6U9</accession>
<organism evidence="6 7">
    <name type="scientific">Defluviimonas salinarum</name>
    <dbReference type="NCBI Taxonomy" id="2992147"/>
    <lineage>
        <taxon>Bacteria</taxon>
        <taxon>Pseudomonadati</taxon>
        <taxon>Pseudomonadota</taxon>
        <taxon>Alphaproteobacteria</taxon>
        <taxon>Rhodobacterales</taxon>
        <taxon>Paracoccaceae</taxon>
        <taxon>Albidovulum</taxon>
    </lineage>
</organism>
<dbReference type="InterPro" id="IPR002569">
    <property type="entry name" value="Met_Sox_Rdtase_MsrA_dom"/>
</dbReference>
<proteinExistence type="predicted"/>
<evidence type="ECO:0000256" key="1">
    <source>
        <dbReference type="ARBA" id="ARBA00012502"/>
    </source>
</evidence>
<dbReference type="Pfam" id="PF01625">
    <property type="entry name" value="PMSR"/>
    <property type="match status" value="1"/>
</dbReference>
<dbReference type="SUPFAM" id="SSF55068">
    <property type="entry name" value="Peptide methionine sulfoxide reductase"/>
    <property type="match status" value="1"/>
</dbReference>
<dbReference type="InterPro" id="IPR036509">
    <property type="entry name" value="Met_Sox_Rdtase_MsrA_sf"/>
</dbReference>
<sequence>MSKDNERAVLAGGCSWIMQQLLRHRDGVISTRVGWMGGEGDNPTEMTNGGHAEVVEVIYDPDRLSYRELLEYFFIVHRPDLGSDVVETIYRSEIFHTSEAQRVIAEETICDVDASGHWPGKVVTRVTQAGRFLVNPPKDQDYLQRFPVGCPAPFPRQSEAGGVSQVFDPTV</sequence>
<keyword evidence="2 6" id="KW-0560">Oxidoreductase</keyword>
<dbReference type="RefSeq" id="WP_264772908.1">
    <property type="nucleotide sequence ID" value="NZ_JAPDOG010000019.1"/>
</dbReference>
<feature type="domain" description="Peptide methionine sulphoxide reductase MsrA" evidence="5">
    <location>
        <begin position="8"/>
        <end position="147"/>
    </location>
</feature>
<protein>
    <recommendedName>
        <fullName evidence="1">peptide-methionine (S)-S-oxide reductase</fullName>
        <ecNumber evidence="1">1.8.4.11</ecNumber>
    </recommendedName>
</protein>
<evidence type="ECO:0000256" key="2">
    <source>
        <dbReference type="ARBA" id="ARBA00023002"/>
    </source>
</evidence>
<evidence type="ECO:0000256" key="3">
    <source>
        <dbReference type="ARBA" id="ARBA00047806"/>
    </source>
</evidence>
<evidence type="ECO:0000256" key="4">
    <source>
        <dbReference type="ARBA" id="ARBA00048782"/>
    </source>
</evidence>
<keyword evidence="7" id="KW-1185">Reference proteome</keyword>
<comment type="caution">
    <text evidence="6">The sequence shown here is derived from an EMBL/GenBank/DDBJ whole genome shotgun (WGS) entry which is preliminary data.</text>
</comment>
<evidence type="ECO:0000313" key="6">
    <source>
        <dbReference type="EMBL" id="MCW3783412.1"/>
    </source>
</evidence>
<evidence type="ECO:0000259" key="5">
    <source>
        <dbReference type="Pfam" id="PF01625"/>
    </source>
</evidence>
<gene>
    <name evidence="6" type="ORF">OM960_17850</name>
</gene>
<dbReference type="Proteomes" id="UP001207582">
    <property type="component" value="Unassembled WGS sequence"/>
</dbReference>
<reference evidence="6 7" key="1">
    <citation type="submission" date="2022-10" db="EMBL/GenBank/DDBJ databases">
        <title>Defluviimonas sp. CAU 1641 isolated from mud.</title>
        <authorList>
            <person name="Kim W."/>
        </authorList>
    </citation>
    <scope>NUCLEOTIDE SEQUENCE [LARGE SCALE GENOMIC DNA]</scope>
    <source>
        <strain evidence="6 7">CAU 1641</strain>
    </source>
</reference>
<comment type="catalytic activity">
    <reaction evidence="3">
        <text>L-methionyl-[protein] + [thioredoxin]-disulfide + H2O = L-methionyl-(S)-S-oxide-[protein] + [thioredoxin]-dithiol</text>
        <dbReference type="Rhea" id="RHEA:14217"/>
        <dbReference type="Rhea" id="RHEA-COMP:10698"/>
        <dbReference type="Rhea" id="RHEA-COMP:10700"/>
        <dbReference type="Rhea" id="RHEA-COMP:12313"/>
        <dbReference type="Rhea" id="RHEA-COMP:12315"/>
        <dbReference type="ChEBI" id="CHEBI:15377"/>
        <dbReference type="ChEBI" id="CHEBI:16044"/>
        <dbReference type="ChEBI" id="CHEBI:29950"/>
        <dbReference type="ChEBI" id="CHEBI:44120"/>
        <dbReference type="ChEBI" id="CHEBI:50058"/>
        <dbReference type="EC" id="1.8.4.11"/>
    </reaction>
</comment>
<dbReference type="EMBL" id="JAPDOG010000019">
    <property type="protein sequence ID" value="MCW3783412.1"/>
    <property type="molecule type" value="Genomic_DNA"/>
</dbReference>
<dbReference type="Gene3D" id="3.30.1060.10">
    <property type="entry name" value="Peptide methionine sulphoxide reductase MsrA"/>
    <property type="match status" value="1"/>
</dbReference>
<name>A0ABT3J6U9_9RHOB</name>
<dbReference type="PANTHER" id="PTHR43774">
    <property type="entry name" value="PEPTIDE METHIONINE SULFOXIDE REDUCTASE"/>
    <property type="match status" value="1"/>
</dbReference>
<dbReference type="GO" id="GO:0008113">
    <property type="term" value="F:peptide-methionine (S)-S-oxide reductase activity"/>
    <property type="evidence" value="ECO:0007669"/>
    <property type="project" value="UniProtKB-EC"/>
</dbReference>
<dbReference type="EC" id="1.8.4.11" evidence="1"/>
<evidence type="ECO:0000313" key="7">
    <source>
        <dbReference type="Proteomes" id="UP001207582"/>
    </source>
</evidence>
<comment type="catalytic activity">
    <reaction evidence="4">
        <text>[thioredoxin]-disulfide + L-methionine + H2O = L-methionine (S)-S-oxide + [thioredoxin]-dithiol</text>
        <dbReference type="Rhea" id="RHEA:19993"/>
        <dbReference type="Rhea" id="RHEA-COMP:10698"/>
        <dbReference type="Rhea" id="RHEA-COMP:10700"/>
        <dbReference type="ChEBI" id="CHEBI:15377"/>
        <dbReference type="ChEBI" id="CHEBI:29950"/>
        <dbReference type="ChEBI" id="CHEBI:50058"/>
        <dbReference type="ChEBI" id="CHEBI:57844"/>
        <dbReference type="ChEBI" id="CHEBI:58772"/>
        <dbReference type="EC" id="1.8.4.11"/>
    </reaction>
</comment>
<dbReference type="PANTHER" id="PTHR43774:SF1">
    <property type="entry name" value="PEPTIDE METHIONINE SULFOXIDE REDUCTASE MSRA 2"/>
    <property type="match status" value="1"/>
</dbReference>